<proteinExistence type="predicted"/>
<reference evidence="1 2" key="1">
    <citation type="submission" date="2018-07" db="EMBL/GenBank/DDBJ databases">
        <authorList>
            <person name="Dixon J."/>
            <person name="Knudsen H.R."/>
            <person name="Rock W."/>
            <person name="Scott A.N."/>
            <person name="Walsdorf S.L."/>
            <person name="Layton S.R."/>
            <person name="Nayek S."/>
            <person name="Kim T."/>
            <person name="Hughes L.E."/>
            <person name="Garlena R.A."/>
            <person name="Russell D.A."/>
            <person name="Pope W.H."/>
            <person name="Jacobs-Sera D."/>
            <person name="Hatfull G.F."/>
        </authorList>
    </citation>
    <scope>NUCLEOTIDE SEQUENCE [LARGE SCALE GENOMIC DNA]</scope>
</reference>
<sequence>MARNYVGFNVDFAEAAALSGFLKTLSTEIKTTRHIGPVLKYVHSVMSQEFTDYMTVMAASQPSRFHHVYEWGEAGNPGARLWEDVLIGGGNSRTASFRWKASKQVVPVRDDFQAAGVKQIHVFVWKAPVMEYNKQITISPKRGKILAYFTGPTNPEGKYKMQFTQNPIQVSNPGGRLTTGSFTREYVSWWGGAGSQGVFESRIRKILEEDLGKMPIESATKRFRRPTTKTFKMQTLGQAAQAEAYGKAAARKYLGSRSNKYIEAAKARERIIYG</sequence>
<dbReference type="Proteomes" id="UP000259914">
    <property type="component" value="Segment"/>
</dbReference>
<organism evidence="1 2">
    <name type="scientific">Streptomyces phage SparkleGoddess</name>
    <dbReference type="NCBI Taxonomy" id="2283305"/>
    <lineage>
        <taxon>Viruses</taxon>
        <taxon>Duplodnaviria</taxon>
        <taxon>Heunggongvirae</taxon>
        <taxon>Uroviricota</taxon>
        <taxon>Caudoviricetes</taxon>
        <taxon>Stanwilliamsviridae</taxon>
        <taxon>Loccivirinae</taxon>
        <taxon>Gilsonvirus</taxon>
        <taxon>Gilsonvirus comrade</taxon>
    </lineage>
</organism>
<name>A0A345MDW8_9CAUD</name>
<dbReference type="EMBL" id="MH590589">
    <property type="protein sequence ID" value="AXH68749.1"/>
    <property type="molecule type" value="Genomic_DNA"/>
</dbReference>
<evidence type="ECO:0000313" key="1">
    <source>
        <dbReference type="EMBL" id="AXH68749.1"/>
    </source>
</evidence>
<protein>
    <submittedName>
        <fullName evidence="1">Uncharacterized protein</fullName>
    </submittedName>
</protein>
<accession>A0A345MDW8</accession>
<gene>
    <name evidence="1" type="primary">34</name>
    <name evidence="1" type="ORF">SEA_SPARKLEGODDESS_34</name>
</gene>
<evidence type="ECO:0000313" key="2">
    <source>
        <dbReference type="Proteomes" id="UP000259914"/>
    </source>
</evidence>